<evidence type="ECO:0000256" key="1">
    <source>
        <dbReference type="ARBA" id="ARBA00008276"/>
    </source>
</evidence>
<dbReference type="GO" id="GO:0008841">
    <property type="term" value="F:dihydrofolate synthase activity"/>
    <property type="evidence" value="ECO:0007669"/>
    <property type="project" value="TreeGrafter"/>
</dbReference>
<dbReference type="PANTHER" id="PTHR11136">
    <property type="entry name" value="FOLYLPOLYGLUTAMATE SYNTHASE-RELATED"/>
    <property type="match status" value="1"/>
</dbReference>
<dbReference type="Gene3D" id="3.90.190.20">
    <property type="entry name" value="Mur ligase, C-terminal domain"/>
    <property type="match status" value="1"/>
</dbReference>
<dbReference type="InterPro" id="IPR036615">
    <property type="entry name" value="Mur_ligase_C_dom_sf"/>
</dbReference>
<dbReference type="GO" id="GO:0004326">
    <property type="term" value="F:tetrahydrofolylpolyglutamate synthase activity"/>
    <property type="evidence" value="ECO:0007669"/>
    <property type="project" value="InterPro"/>
</dbReference>
<evidence type="ECO:0008006" key="9">
    <source>
        <dbReference type="Google" id="ProtNLM"/>
    </source>
</evidence>
<evidence type="ECO:0000256" key="2">
    <source>
        <dbReference type="ARBA" id="ARBA00022598"/>
    </source>
</evidence>
<name>A0AAQ3M1E3_9PEZI</name>
<dbReference type="GO" id="GO:0005524">
    <property type="term" value="F:ATP binding"/>
    <property type="evidence" value="ECO:0007669"/>
    <property type="project" value="UniProtKB-KW"/>
</dbReference>
<dbReference type="SUPFAM" id="SSF53244">
    <property type="entry name" value="MurD-like peptide ligases, peptide-binding domain"/>
    <property type="match status" value="1"/>
</dbReference>
<keyword evidence="5" id="KW-0067">ATP-binding</keyword>
<evidence type="ECO:0000256" key="3">
    <source>
        <dbReference type="ARBA" id="ARBA00022723"/>
    </source>
</evidence>
<sequence>MIELGLQRISRLLATTPLPWRAVHVAGTNGKGSVCVYISDMLSIYNQSKWRQAQQQKIIKHARFTSPHLVDRWDCITVDQKSVPFEVFRPIEESVHVRNQRQNIQASEFELLTATAFEVFTREKIDVGVIEVGLGGRLDATNVLGQAVEDCSIARPSPLVTAITKIGLDHQGFLGNNLEEIAIQKAGIFKPGVPAVVDFSNDDVVLRALSKKAGDRLVAPFNATPIGNSHRGQTQAPEKMLPHVQSNVDVAFRSTWTALQRINCIPWSADSLPIESVDQLKHLASQMLAVPRQGTTFPGRLQLLSIEHLTGRKLPILLDGAHNQQSAQVLATAVNMLRSSPKSSTRQPVTWILAASDTKSITPILQEILKPGDRIFAVEFGAVDGMPWVKPMSAEIILNAARELIAHDSRSTFQSFGMDLASALRAASNEALEGPLVVAGSLYLVGDTLRLLRNQ</sequence>
<dbReference type="GO" id="GO:0005829">
    <property type="term" value="C:cytosol"/>
    <property type="evidence" value="ECO:0007669"/>
    <property type="project" value="TreeGrafter"/>
</dbReference>
<gene>
    <name evidence="7" type="ORF">R9X50_00181600</name>
</gene>
<dbReference type="InterPro" id="IPR036565">
    <property type="entry name" value="Mur-like_cat_sf"/>
</dbReference>
<organism evidence="7 8">
    <name type="scientific">Acrodontium crateriforme</name>
    <dbReference type="NCBI Taxonomy" id="150365"/>
    <lineage>
        <taxon>Eukaryota</taxon>
        <taxon>Fungi</taxon>
        <taxon>Dikarya</taxon>
        <taxon>Ascomycota</taxon>
        <taxon>Pezizomycotina</taxon>
        <taxon>Dothideomycetes</taxon>
        <taxon>Dothideomycetidae</taxon>
        <taxon>Mycosphaerellales</taxon>
        <taxon>Teratosphaeriaceae</taxon>
        <taxon>Acrodontium</taxon>
    </lineage>
</organism>
<dbReference type="GO" id="GO:0005739">
    <property type="term" value="C:mitochondrion"/>
    <property type="evidence" value="ECO:0007669"/>
    <property type="project" value="TreeGrafter"/>
</dbReference>
<keyword evidence="3" id="KW-0479">Metal-binding</keyword>
<evidence type="ECO:0000256" key="5">
    <source>
        <dbReference type="ARBA" id="ARBA00022840"/>
    </source>
</evidence>
<dbReference type="PROSITE" id="PS01012">
    <property type="entry name" value="FOLYLPOLYGLU_SYNT_2"/>
    <property type="match status" value="1"/>
</dbReference>
<reference evidence="7 8" key="1">
    <citation type="submission" date="2023-11" db="EMBL/GenBank/DDBJ databases">
        <title>An acidophilic fungus is an integral part of prey digestion in a carnivorous sundew plant.</title>
        <authorList>
            <person name="Tsai I.J."/>
        </authorList>
    </citation>
    <scope>NUCLEOTIDE SEQUENCE [LARGE SCALE GENOMIC DNA]</scope>
    <source>
        <strain evidence="7">169a</strain>
    </source>
</reference>
<accession>A0AAQ3M1E3</accession>
<keyword evidence="4" id="KW-0547">Nucleotide-binding</keyword>
<dbReference type="PANTHER" id="PTHR11136:SF0">
    <property type="entry name" value="DIHYDROFOLATE SYNTHETASE-RELATED"/>
    <property type="match status" value="1"/>
</dbReference>
<evidence type="ECO:0000256" key="6">
    <source>
        <dbReference type="ARBA" id="ARBA00022842"/>
    </source>
</evidence>
<protein>
    <recommendedName>
        <fullName evidence="9">Dihydrofolate synthetase</fullName>
    </recommendedName>
</protein>
<dbReference type="EMBL" id="CP138581">
    <property type="protein sequence ID" value="WPG99014.1"/>
    <property type="molecule type" value="Genomic_DNA"/>
</dbReference>
<evidence type="ECO:0000256" key="4">
    <source>
        <dbReference type="ARBA" id="ARBA00022741"/>
    </source>
</evidence>
<dbReference type="AlphaFoldDB" id="A0AAQ3M1E3"/>
<dbReference type="InterPro" id="IPR018109">
    <property type="entry name" value="Folylpolyglutamate_synth_CS"/>
</dbReference>
<dbReference type="Gene3D" id="3.40.1190.10">
    <property type="entry name" value="Mur-like, catalytic domain"/>
    <property type="match status" value="1"/>
</dbReference>
<dbReference type="NCBIfam" id="TIGR01499">
    <property type="entry name" value="folC"/>
    <property type="match status" value="1"/>
</dbReference>
<keyword evidence="2" id="KW-0436">Ligase</keyword>
<dbReference type="InterPro" id="IPR001645">
    <property type="entry name" value="Folylpolyglutamate_synth"/>
</dbReference>
<keyword evidence="6" id="KW-0460">Magnesium</keyword>
<keyword evidence="8" id="KW-1185">Reference proteome</keyword>
<dbReference type="GO" id="GO:0046872">
    <property type="term" value="F:metal ion binding"/>
    <property type="evidence" value="ECO:0007669"/>
    <property type="project" value="UniProtKB-KW"/>
</dbReference>
<evidence type="ECO:0000313" key="7">
    <source>
        <dbReference type="EMBL" id="WPG99014.1"/>
    </source>
</evidence>
<dbReference type="Proteomes" id="UP001303373">
    <property type="component" value="Chromosome 2"/>
</dbReference>
<proteinExistence type="inferred from homology"/>
<comment type="similarity">
    <text evidence="1">Belongs to the folylpolyglutamate synthase family.</text>
</comment>
<dbReference type="SUPFAM" id="SSF53623">
    <property type="entry name" value="MurD-like peptide ligases, catalytic domain"/>
    <property type="match status" value="1"/>
</dbReference>
<evidence type="ECO:0000313" key="8">
    <source>
        <dbReference type="Proteomes" id="UP001303373"/>
    </source>
</evidence>